<evidence type="ECO:0008006" key="4">
    <source>
        <dbReference type="Google" id="ProtNLM"/>
    </source>
</evidence>
<proteinExistence type="predicted"/>
<dbReference type="AlphaFoldDB" id="A0A9Q0MK56"/>
<evidence type="ECO:0000313" key="2">
    <source>
        <dbReference type="EMBL" id="KAJ6225290.1"/>
    </source>
</evidence>
<dbReference type="OrthoDB" id="6501669at2759"/>
<dbReference type="OMA" id="ITRQQRI"/>
<evidence type="ECO:0000313" key="3">
    <source>
        <dbReference type="Proteomes" id="UP001142055"/>
    </source>
</evidence>
<name>A0A9Q0MK56_BLOTA</name>
<feature type="compositionally biased region" description="Low complexity" evidence="1">
    <location>
        <begin position="49"/>
        <end position="60"/>
    </location>
</feature>
<gene>
    <name evidence="2" type="ORF">RDWZM_003835</name>
</gene>
<sequence length="70" mass="8090">MHRRNLTRIEIKLEDIQEYSKKVESEKQCDQDSDSSIPEPSTSNSTLDSGSMSSQAQQQMIRQTRIGFRK</sequence>
<comment type="caution">
    <text evidence="2">The sequence shown here is derived from an EMBL/GenBank/DDBJ whole genome shotgun (WGS) entry which is preliminary data.</text>
</comment>
<protein>
    <recommendedName>
        <fullName evidence="4">Anaphase-promoting complex subunit CDC26</fullName>
    </recommendedName>
</protein>
<reference evidence="2" key="1">
    <citation type="submission" date="2022-12" db="EMBL/GenBank/DDBJ databases">
        <title>Genome assemblies of Blomia tropicalis.</title>
        <authorList>
            <person name="Cui Y."/>
        </authorList>
    </citation>
    <scope>NUCLEOTIDE SEQUENCE</scope>
    <source>
        <tissue evidence="2">Adult mites</tissue>
    </source>
</reference>
<feature type="compositionally biased region" description="Polar residues" evidence="1">
    <location>
        <begin position="34"/>
        <end position="48"/>
    </location>
</feature>
<feature type="region of interest" description="Disordered" evidence="1">
    <location>
        <begin position="22"/>
        <end position="70"/>
    </location>
</feature>
<evidence type="ECO:0000256" key="1">
    <source>
        <dbReference type="SAM" id="MobiDB-lite"/>
    </source>
</evidence>
<organism evidence="2 3">
    <name type="scientific">Blomia tropicalis</name>
    <name type="common">Mite</name>
    <dbReference type="NCBI Taxonomy" id="40697"/>
    <lineage>
        <taxon>Eukaryota</taxon>
        <taxon>Metazoa</taxon>
        <taxon>Ecdysozoa</taxon>
        <taxon>Arthropoda</taxon>
        <taxon>Chelicerata</taxon>
        <taxon>Arachnida</taxon>
        <taxon>Acari</taxon>
        <taxon>Acariformes</taxon>
        <taxon>Sarcoptiformes</taxon>
        <taxon>Astigmata</taxon>
        <taxon>Glycyphagoidea</taxon>
        <taxon>Echimyopodidae</taxon>
        <taxon>Blomia</taxon>
    </lineage>
</organism>
<accession>A0A9Q0MK56</accession>
<dbReference type="Proteomes" id="UP001142055">
    <property type="component" value="Chromosome 1"/>
</dbReference>
<dbReference type="EMBL" id="JAPWDV010000001">
    <property type="protein sequence ID" value="KAJ6225290.1"/>
    <property type="molecule type" value="Genomic_DNA"/>
</dbReference>
<keyword evidence="3" id="KW-1185">Reference proteome</keyword>